<dbReference type="STRING" id="1131731.BAZO_20063"/>
<dbReference type="EMBL" id="AJLR01000151">
    <property type="protein sequence ID" value="EKN62896.1"/>
    <property type="molecule type" value="Genomic_DNA"/>
</dbReference>
<protein>
    <submittedName>
        <fullName evidence="1">Uncharacterized protein</fullName>
    </submittedName>
</protein>
<proteinExistence type="predicted"/>
<dbReference type="Proteomes" id="UP000006315">
    <property type="component" value="Unassembled WGS sequence"/>
</dbReference>
<comment type="caution">
    <text evidence="1">The sequence shown here is derived from an EMBL/GenBank/DDBJ whole genome shotgun (WGS) entry which is preliminary data.</text>
</comment>
<reference evidence="1 2" key="1">
    <citation type="journal article" date="2012" name="Front. Microbiol.">
        <title>Redundancy and modularity in membrane-associated dissimilatory nitrate reduction in Bacillus.</title>
        <authorList>
            <person name="Heylen K."/>
            <person name="Keltjens J."/>
        </authorList>
    </citation>
    <scope>NUCLEOTIDE SEQUENCE [LARGE SCALE GENOMIC DNA]</scope>
    <source>
        <strain evidence="1 2">LMG 9581</strain>
    </source>
</reference>
<name>K6DQ36_SCHAZ</name>
<keyword evidence="2" id="KW-1185">Reference proteome</keyword>
<sequence length="147" mass="17170">MTFINETISEVDKEKFYSFNFKNPVTLDPVKARKWTIDRESNAFLIGLGGQGSEFSEIPMFYAFVWKNDVIMMETFSRGTGNAQSGVELWWKITRIEIPEKLKSDKEVIVEQIKKAFDEYGSFHRRDHVKGVYFDVIAEPVFVRKVK</sequence>
<accession>K6DQ36</accession>
<dbReference type="PATRIC" id="fig|1131731.3.peg.4092"/>
<dbReference type="AlphaFoldDB" id="K6DQ36"/>
<dbReference type="RefSeq" id="WP_003333253.1">
    <property type="nucleotide sequence ID" value="NZ_AJLR01000151.1"/>
</dbReference>
<evidence type="ECO:0000313" key="2">
    <source>
        <dbReference type="Proteomes" id="UP000006315"/>
    </source>
</evidence>
<gene>
    <name evidence="1" type="ORF">BAZO_20063</name>
</gene>
<evidence type="ECO:0000313" key="1">
    <source>
        <dbReference type="EMBL" id="EKN62896.1"/>
    </source>
</evidence>
<organism evidence="1 2">
    <name type="scientific">Schinkia azotoformans LMG 9581</name>
    <dbReference type="NCBI Taxonomy" id="1131731"/>
    <lineage>
        <taxon>Bacteria</taxon>
        <taxon>Bacillati</taxon>
        <taxon>Bacillota</taxon>
        <taxon>Bacilli</taxon>
        <taxon>Bacillales</taxon>
        <taxon>Bacillaceae</taxon>
        <taxon>Calidifontibacillus/Schinkia group</taxon>
        <taxon>Schinkia</taxon>
    </lineage>
</organism>